<reference evidence="1 2" key="1">
    <citation type="journal article" date="2022" name="bioRxiv">
        <title>The genome of the oomycete Peronosclerospora sorghi, a cosmopolitan pathogen of maize and sorghum, is inflated with dispersed pseudogenes.</title>
        <authorList>
            <person name="Fletcher K."/>
            <person name="Martin F."/>
            <person name="Isakeit T."/>
            <person name="Cavanaugh K."/>
            <person name="Magill C."/>
            <person name="Michelmore R."/>
        </authorList>
    </citation>
    <scope>NUCLEOTIDE SEQUENCE [LARGE SCALE GENOMIC DNA]</scope>
    <source>
        <strain evidence="1">P6</strain>
    </source>
</reference>
<evidence type="ECO:0000313" key="1">
    <source>
        <dbReference type="EMBL" id="KAI9912239.1"/>
    </source>
</evidence>
<accession>A0ACC0W0G3</accession>
<keyword evidence="2" id="KW-1185">Reference proteome</keyword>
<name>A0ACC0W0G3_9STRA</name>
<dbReference type="Proteomes" id="UP001163321">
    <property type="component" value="Chromosome 5"/>
</dbReference>
<evidence type="ECO:0000313" key="2">
    <source>
        <dbReference type="Proteomes" id="UP001163321"/>
    </source>
</evidence>
<dbReference type="EMBL" id="CM047584">
    <property type="protein sequence ID" value="KAI9912239.1"/>
    <property type="molecule type" value="Genomic_DNA"/>
</dbReference>
<sequence>MSSSLLAISGSRRIHSAGASGFRCCNKLTLNNIKSAALQKLPIPFNSTFDVGRLVASNAIDLHVVYEHLDVFLFWGILAFNGEASVHDRLDPGLAVADVQRLTERGQRNDVVRGGLRHDELILARRHFVRILESMRRGAQHQIVFIEPRTASGGERLPSHINHCFLPSSGLPTVVVLLPPLLRSGLPIYEVNPVIRVCPFDLPDMILDADKVDKRSGFDGEGGALAGLCCFLCFDSSSCWRISILFASKAANRSITSSLWIERNSSTKSLIANKTSPASLASSRISRSVKKIDIPTPRSTRDARCFSFERASNMSITLSPQKGGSDVRKQVTSHFVQRISMFSPNSLRWACNSGSF</sequence>
<protein>
    <submittedName>
        <fullName evidence="1">Uncharacterized protein</fullName>
    </submittedName>
</protein>
<gene>
    <name evidence="1" type="ORF">PsorP6_008701</name>
</gene>
<proteinExistence type="predicted"/>
<organism evidence="1 2">
    <name type="scientific">Peronosclerospora sorghi</name>
    <dbReference type="NCBI Taxonomy" id="230839"/>
    <lineage>
        <taxon>Eukaryota</taxon>
        <taxon>Sar</taxon>
        <taxon>Stramenopiles</taxon>
        <taxon>Oomycota</taxon>
        <taxon>Peronosporomycetes</taxon>
        <taxon>Peronosporales</taxon>
        <taxon>Peronosporaceae</taxon>
        <taxon>Peronosclerospora</taxon>
    </lineage>
</organism>
<comment type="caution">
    <text evidence="1">The sequence shown here is derived from an EMBL/GenBank/DDBJ whole genome shotgun (WGS) entry which is preliminary data.</text>
</comment>